<proteinExistence type="predicted"/>
<dbReference type="InterPro" id="IPR035919">
    <property type="entry name" value="EAL_sf"/>
</dbReference>
<evidence type="ECO:0000259" key="2">
    <source>
        <dbReference type="PROSITE" id="PS50883"/>
    </source>
</evidence>
<organism evidence="3 4">
    <name type="scientific">Wenxinia saemankumensis</name>
    <dbReference type="NCBI Taxonomy" id="1447782"/>
    <lineage>
        <taxon>Bacteria</taxon>
        <taxon>Pseudomonadati</taxon>
        <taxon>Pseudomonadota</taxon>
        <taxon>Alphaproteobacteria</taxon>
        <taxon>Rhodobacterales</taxon>
        <taxon>Roseobacteraceae</taxon>
        <taxon>Wenxinia</taxon>
    </lineage>
</organism>
<dbReference type="Gene3D" id="3.20.20.450">
    <property type="entry name" value="EAL domain"/>
    <property type="match status" value="1"/>
</dbReference>
<dbReference type="CDD" id="cd01948">
    <property type="entry name" value="EAL"/>
    <property type="match status" value="1"/>
</dbReference>
<dbReference type="InterPro" id="IPR001633">
    <property type="entry name" value="EAL_dom"/>
</dbReference>
<dbReference type="RefSeq" id="WP_244526304.1">
    <property type="nucleotide sequence ID" value="NZ_FQYO01000003.1"/>
</dbReference>
<feature type="region of interest" description="Disordered" evidence="1">
    <location>
        <begin position="1"/>
        <end position="28"/>
    </location>
</feature>
<dbReference type="SMART" id="SM00052">
    <property type="entry name" value="EAL"/>
    <property type="match status" value="1"/>
</dbReference>
<dbReference type="Pfam" id="PF00563">
    <property type="entry name" value="EAL"/>
    <property type="match status" value="1"/>
</dbReference>
<dbReference type="InterPro" id="IPR050706">
    <property type="entry name" value="Cyclic-di-GMP_PDE-like"/>
</dbReference>
<dbReference type="STRING" id="1447782.SAMN05444417_1592"/>
<dbReference type="AlphaFoldDB" id="A0A1M6DU28"/>
<accession>A0A1M6DU28</accession>
<dbReference type="PANTHER" id="PTHR33121">
    <property type="entry name" value="CYCLIC DI-GMP PHOSPHODIESTERASE PDEF"/>
    <property type="match status" value="1"/>
</dbReference>
<sequence>MGRIQQMQPEGGGMSPRPVRSGPAADPFSAALDSRDRDIEALVAEALSAGRLRLALQPVVGAADRRPAFQEVLVRMLDAGGRVLPAAAFLPVVGDGALGRRIDAATLGAALDLLAARPDLRLSVNMSARSIADGAWRRVLDSRVGPGSHLGERLILEMTEASAMLLPEITAGFMAEMQPRGIAFALDDFGAGPIALTHMRDFFFDLVKIDRRLAPGLTASPDDQVIVAALISIARQFDMLSVAQGIEDAGTADLFAAMGADCLQGFHIGVPRLAPSPGRGASPSQAPRR</sequence>
<dbReference type="GO" id="GO:0071111">
    <property type="term" value="F:cyclic-guanylate-specific phosphodiesterase activity"/>
    <property type="evidence" value="ECO:0007669"/>
    <property type="project" value="InterPro"/>
</dbReference>
<evidence type="ECO:0000313" key="3">
    <source>
        <dbReference type="EMBL" id="SHI76518.1"/>
    </source>
</evidence>
<evidence type="ECO:0000313" key="4">
    <source>
        <dbReference type="Proteomes" id="UP000184292"/>
    </source>
</evidence>
<evidence type="ECO:0000256" key="1">
    <source>
        <dbReference type="SAM" id="MobiDB-lite"/>
    </source>
</evidence>
<dbReference type="PROSITE" id="PS50883">
    <property type="entry name" value="EAL"/>
    <property type="match status" value="1"/>
</dbReference>
<dbReference type="PANTHER" id="PTHR33121:SF79">
    <property type="entry name" value="CYCLIC DI-GMP PHOSPHODIESTERASE PDED-RELATED"/>
    <property type="match status" value="1"/>
</dbReference>
<dbReference type="Proteomes" id="UP000184292">
    <property type="component" value="Unassembled WGS sequence"/>
</dbReference>
<feature type="domain" description="EAL" evidence="2">
    <location>
        <begin position="36"/>
        <end position="285"/>
    </location>
</feature>
<dbReference type="SUPFAM" id="SSF141868">
    <property type="entry name" value="EAL domain-like"/>
    <property type="match status" value="1"/>
</dbReference>
<reference evidence="3 4" key="1">
    <citation type="submission" date="2016-11" db="EMBL/GenBank/DDBJ databases">
        <authorList>
            <person name="Jaros S."/>
            <person name="Januszkiewicz K."/>
            <person name="Wedrychowicz H."/>
        </authorList>
    </citation>
    <scope>NUCLEOTIDE SEQUENCE [LARGE SCALE GENOMIC DNA]</scope>
    <source>
        <strain evidence="3 4">DSM 100565</strain>
    </source>
</reference>
<protein>
    <submittedName>
        <fullName evidence="3">EAL domain, c-di-GMP-specific phosphodiesterase class I (Or its enzymatically inactive variant)</fullName>
    </submittedName>
</protein>
<name>A0A1M6DU28_9RHOB</name>
<keyword evidence="4" id="KW-1185">Reference proteome</keyword>
<dbReference type="EMBL" id="FQYO01000003">
    <property type="protein sequence ID" value="SHI76518.1"/>
    <property type="molecule type" value="Genomic_DNA"/>
</dbReference>
<gene>
    <name evidence="3" type="ORF">SAMN05444417_1592</name>
</gene>